<dbReference type="PANTHER" id="PTHR13914">
    <property type="entry name" value="PROLINE OXIDASE"/>
    <property type="match status" value="1"/>
</dbReference>
<proteinExistence type="predicted"/>
<dbReference type="InterPro" id="IPR029041">
    <property type="entry name" value="FAD-linked_oxidoreductase-like"/>
</dbReference>
<comment type="caution">
    <text evidence="4">The sequence shown here is derived from an EMBL/GenBank/DDBJ whole genome shotgun (WGS) entry which is preliminary data.</text>
</comment>
<dbReference type="Proteomes" id="UP001139414">
    <property type="component" value="Unassembled WGS sequence"/>
</dbReference>
<dbReference type="InterPro" id="IPR002872">
    <property type="entry name" value="Proline_DH_dom"/>
</dbReference>
<dbReference type="InterPro" id="IPR015659">
    <property type="entry name" value="Proline_oxidase"/>
</dbReference>
<dbReference type="PANTHER" id="PTHR13914:SF0">
    <property type="entry name" value="PROLINE DEHYDROGENASE 1, MITOCHONDRIAL"/>
    <property type="match status" value="1"/>
</dbReference>
<feature type="region of interest" description="Disordered" evidence="2">
    <location>
        <begin position="368"/>
        <end position="399"/>
    </location>
</feature>
<gene>
    <name evidence="4" type="ORF">LGQ90_02180</name>
</gene>
<accession>A0A9X1LGQ4</accession>
<sequence>MINKKIFNNTKSAFKLKSNAELDRAIFLFSMMNYSSLVKAGSALTKLSLKLHLPVETLIKKTIFEQFCGGVTEEDCKPVTKEMYDENLHSILDYSVEGKKTEEEFDSAMKKKLSLIEYAKNSDEVSFAMFKPTGIGRFEIWEKVSEKVSLTDEEKEEWDRVKKRVDTLCSKAYELGVRLYADGEETWMQTSADDLMEEMMRKYNKEKVLIFNTLQCYRWDRLQYLKDLHEKAKNEGFKIGAKIVRGAYMEKENARAKKLGYPSPICESKEATDVNFNSVLSYCLNHLEDISVFIGTHNEVSSYLALQIIEDKGISIDDKRIWFSQLYGMSDHLSYNLAKKGYNAVKLVPFGPVRDVVPYLLRRAQENTSVKGQTGRELSLLREEKKRRKGDQSTKHHRE</sequence>
<dbReference type="Gene3D" id="3.20.20.220">
    <property type="match status" value="1"/>
</dbReference>
<feature type="domain" description="Proline dehydrogenase" evidence="3">
    <location>
        <begin position="80"/>
        <end position="374"/>
    </location>
</feature>
<evidence type="ECO:0000256" key="1">
    <source>
        <dbReference type="ARBA" id="ARBA00023002"/>
    </source>
</evidence>
<evidence type="ECO:0000313" key="5">
    <source>
        <dbReference type="Proteomes" id="UP001139414"/>
    </source>
</evidence>
<organism evidence="4 5">
    <name type="scientific">Christiangramia sediminis</name>
    <dbReference type="NCBI Taxonomy" id="2881336"/>
    <lineage>
        <taxon>Bacteria</taxon>
        <taxon>Pseudomonadati</taxon>
        <taxon>Bacteroidota</taxon>
        <taxon>Flavobacteriia</taxon>
        <taxon>Flavobacteriales</taxon>
        <taxon>Flavobacteriaceae</taxon>
        <taxon>Christiangramia</taxon>
    </lineage>
</organism>
<keyword evidence="1" id="KW-0560">Oxidoreductase</keyword>
<name>A0A9X1LGQ4_9FLAO</name>
<evidence type="ECO:0000259" key="3">
    <source>
        <dbReference type="Pfam" id="PF01619"/>
    </source>
</evidence>
<dbReference type="GO" id="GO:0010133">
    <property type="term" value="P:L-proline catabolic process to L-glutamate"/>
    <property type="evidence" value="ECO:0007669"/>
    <property type="project" value="TreeGrafter"/>
</dbReference>
<dbReference type="Pfam" id="PF01619">
    <property type="entry name" value="Pro_dh"/>
    <property type="match status" value="1"/>
</dbReference>
<dbReference type="EMBL" id="JAJBZG010000001">
    <property type="protein sequence ID" value="MCB7480060.1"/>
    <property type="molecule type" value="Genomic_DNA"/>
</dbReference>
<dbReference type="SUPFAM" id="SSF51730">
    <property type="entry name" value="FAD-linked oxidoreductase"/>
    <property type="match status" value="1"/>
</dbReference>
<feature type="compositionally biased region" description="Basic and acidic residues" evidence="2">
    <location>
        <begin position="379"/>
        <end position="399"/>
    </location>
</feature>
<dbReference type="RefSeq" id="WP_229337665.1">
    <property type="nucleotide sequence ID" value="NZ_JAJBZG010000001.1"/>
</dbReference>
<reference evidence="4" key="1">
    <citation type="submission" date="2021-10" db="EMBL/GenBank/DDBJ databases">
        <title>Gramella sp. ASW11-100T, isolated from marine sediment.</title>
        <authorList>
            <person name="Xia C."/>
        </authorList>
    </citation>
    <scope>NUCLEOTIDE SEQUENCE</scope>
    <source>
        <strain evidence="4">ASW11-100</strain>
    </source>
</reference>
<dbReference type="GO" id="GO:0071949">
    <property type="term" value="F:FAD binding"/>
    <property type="evidence" value="ECO:0007669"/>
    <property type="project" value="TreeGrafter"/>
</dbReference>
<dbReference type="AlphaFoldDB" id="A0A9X1LGQ4"/>
<protein>
    <submittedName>
        <fullName evidence="4">Proline dehydrogenase family protein</fullName>
    </submittedName>
</protein>
<dbReference type="GO" id="GO:0004657">
    <property type="term" value="F:proline dehydrogenase activity"/>
    <property type="evidence" value="ECO:0007669"/>
    <property type="project" value="InterPro"/>
</dbReference>
<evidence type="ECO:0000256" key="2">
    <source>
        <dbReference type="SAM" id="MobiDB-lite"/>
    </source>
</evidence>
<evidence type="ECO:0000313" key="4">
    <source>
        <dbReference type="EMBL" id="MCB7480060.1"/>
    </source>
</evidence>
<keyword evidence="5" id="KW-1185">Reference proteome</keyword>